<evidence type="ECO:0000313" key="4">
    <source>
        <dbReference type="EMBL" id="MBE9608084.1"/>
    </source>
</evidence>
<dbReference type="AlphaFoldDB" id="A0A8J7FJT2"/>
<dbReference type="PROSITE" id="PS52035">
    <property type="entry name" value="PEPTIDASE_M14"/>
    <property type="match status" value="1"/>
</dbReference>
<dbReference type="InterPro" id="IPR000834">
    <property type="entry name" value="Peptidase_M14"/>
</dbReference>
<dbReference type="GO" id="GO:0008270">
    <property type="term" value="F:zinc ion binding"/>
    <property type="evidence" value="ECO:0007669"/>
    <property type="project" value="InterPro"/>
</dbReference>
<dbReference type="CDD" id="cd06234">
    <property type="entry name" value="M14_PaCCP-like"/>
    <property type="match status" value="1"/>
</dbReference>
<dbReference type="Pfam" id="PF00246">
    <property type="entry name" value="Peptidase_M14"/>
    <property type="match status" value="1"/>
</dbReference>
<comment type="caution">
    <text evidence="4">The sequence shown here is derived from an EMBL/GenBank/DDBJ whole genome shotgun (WGS) entry which is preliminary data.</text>
</comment>
<dbReference type="Gene3D" id="2.60.40.3120">
    <property type="match status" value="1"/>
</dbReference>
<dbReference type="SUPFAM" id="SSF53187">
    <property type="entry name" value="Zn-dependent exopeptidases"/>
    <property type="match status" value="1"/>
</dbReference>
<dbReference type="InterPro" id="IPR040626">
    <property type="entry name" value="Pepdidase_M14_N"/>
</dbReference>
<gene>
    <name evidence="4" type="ORF">INR99_01870</name>
</gene>
<dbReference type="InterPro" id="IPR050821">
    <property type="entry name" value="Cytosolic_carboxypeptidase"/>
</dbReference>
<evidence type="ECO:0000313" key="5">
    <source>
        <dbReference type="Proteomes" id="UP000604481"/>
    </source>
</evidence>
<dbReference type="SMART" id="SM00631">
    <property type="entry name" value="Zn_pept"/>
    <property type="match status" value="1"/>
</dbReference>
<dbReference type="Proteomes" id="UP000604481">
    <property type="component" value="Unassembled WGS sequence"/>
</dbReference>
<evidence type="ECO:0000256" key="1">
    <source>
        <dbReference type="ARBA" id="ARBA00001947"/>
    </source>
</evidence>
<dbReference type="GO" id="GO:0006508">
    <property type="term" value="P:proteolysis"/>
    <property type="evidence" value="ECO:0007669"/>
    <property type="project" value="InterPro"/>
</dbReference>
<feature type="active site" description="Proton donor/acceptor" evidence="2">
    <location>
        <position position="337"/>
    </location>
</feature>
<dbReference type="EMBL" id="JADFUA010000001">
    <property type="protein sequence ID" value="MBE9608084.1"/>
    <property type="molecule type" value="Genomic_DNA"/>
</dbReference>
<dbReference type="RefSeq" id="WP_194114585.1">
    <property type="nucleotide sequence ID" value="NZ_JADFUA010000001.1"/>
</dbReference>
<evidence type="ECO:0000259" key="3">
    <source>
        <dbReference type="PROSITE" id="PS52035"/>
    </source>
</evidence>
<name>A0A8J7FJT2_9NEIS</name>
<organism evidence="4 5">
    <name type="scientific">Chitinilyticum piscinae</name>
    <dbReference type="NCBI Taxonomy" id="2866724"/>
    <lineage>
        <taxon>Bacteria</taxon>
        <taxon>Pseudomonadati</taxon>
        <taxon>Pseudomonadota</taxon>
        <taxon>Betaproteobacteria</taxon>
        <taxon>Neisseriales</taxon>
        <taxon>Chitinibacteraceae</taxon>
        <taxon>Chitinilyticum</taxon>
    </lineage>
</organism>
<comment type="similarity">
    <text evidence="2">Belongs to the peptidase M14 family.</text>
</comment>
<reference evidence="4 5" key="1">
    <citation type="submission" date="2020-10" db="EMBL/GenBank/DDBJ databases">
        <title>The genome sequence of Chitinilyticum litopenaei 4Y14.</title>
        <authorList>
            <person name="Liu Y."/>
        </authorList>
    </citation>
    <scope>NUCLEOTIDE SEQUENCE [LARGE SCALE GENOMIC DNA]</scope>
    <source>
        <strain evidence="4 5">4Y14</strain>
    </source>
</reference>
<sequence length="378" mass="42230">MLRISSRFDSGAIDVVDCSDPANIRLNLRPDNASDFAQWFHFRLTGARGLDCVLNIENAGQSAYPDGWDGYYAVASYDRAEWFRVDSEFDGQTFRILHTPESDAVWYAYFEPYSWERHQELIGGALSVSPWVELVPLGVTPDGHDLDLLQIGRPAPGKKNVWIIARQHPGETMAEWFVEGLLENLLDEQNAISRSLLESCVFHVVPNMNPDGSVRGNLRTNALGANLNREWGAPTLERSPEVLWVRERMLATGVDVFLDIHGDEAIPHNFVAGCESNESFSKKQHELQEAFKAAWLMFSPDFQTEHGYEVGKFGPETLTLATNWVGHTFGCLAYTIEMPFKDTASKPLLAVGWNGERSRQFGASVLGALNAVLPRLSA</sequence>
<protein>
    <recommendedName>
        <fullName evidence="3">Peptidase M14 domain-containing protein</fullName>
    </recommendedName>
</protein>
<dbReference type="PANTHER" id="PTHR12756:SF11">
    <property type="entry name" value="CYTOSOLIC CARBOXYPEPTIDASE 1"/>
    <property type="match status" value="1"/>
</dbReference>
<evidence type="ECO:0000256" key="2">
    <source>
        <dbReference type="PROSITE-ProRule" id="PRU01379"/>
    </source>
</evidence>
<dbReference type="GO" id="GO:0004181">
    <property type="term" value="F:metallocarboxypeptidase activity"/>
    <property type="evidence" value="ECO:0007669"/>
    <property type="project" value="InterPro"/>
</dbReference>
<dbReference type="PANTHER" id="PTHR12756">
    <property type="entry name" value="CYTOSOLIC CARBOXYPEPTIDASE"/>
    <property type="match status" value="1"/>
</dbReference>
<feature type="domain" description="Peptidase M14" evidence="3">
    <location>
        <begin position="111"/>
        <end position="373"/>
    </location>
</feature>
<keyword evidence="5" id="KW-1185">Reference proteome</keyword>
<proteinExistence type="inferred from homology"/>
<accession>A0A8J7FJT2</accession>
<comment type="cofactor">
    <cofactor evidence="1">
        <name>Zn(2+)</name>
        <dbReference type="ChEBI" id="CHEBI:29105"/>
    </cofactor>
</comment>
<dbReference type="Gene3D" id="3.40.630.10">
    <property type="entry name" value="Zn peptidases"/>
    <property type="match status" value="1"/>
</dbReference>
<dbReference type="Pfam" id="PF18027">
    <property type="entry name" value="Pepdidase_M14_N"/>
    <property type="match status" value="1"/>
</dbReference>